<keyword evidence="2" id="KW-1185">Reference proteome</keyword>
<proteinExistence type="predicted"/>
<reference evidence="1 2" key="1">
    <citation type="submission" date="2024-05" db="EMBL/GenBank/DDBJ databases">
        <authorList>
            <person name="Wallberg A."/>
        </authorList>
    </citation>
    <scope>NUCLEOTIDE SEQUENCE [LARGE SCALE GENOMIC DNA]</scope>
</reference>
<comment type="caution">
    <text evidence="1">The sequence shown here is derived from an EMBL/GenBank/DDBJ whole genome shotgun (WGS) entry which is preliminary data.</text>
</comment>
<evidence type="ECO:0000313" key="1">
    <source>
        <dbReference type="EMBL" id="CAL4137315.1"/>
    </source>
</evidence>
<feature type="non-terminal residue" evidence="1">
    <location>
        <position position="1"/>
    </location>
</feature>
<dbReference type="Proteomes" id="UP001497623">
    <property type="component" value="Unassembled WGS sequence"/>
</dbReference>
<dbReference type="EMBL" id="CAXKWB010030317">
    <property type="protein sequence ID" value="CAL4137315.1"/>
    <property type="molecule type" value="Genomic_DNA"/>
</dbReference>
<sequence>GHDIATYISRMVIQMPAGLTDTDKCNVLLQNIQGGNNIGDPCSGGWKHDFNSLQQFLIMTYQHCKPKFCLSTCTTIIRPEGQPFYVWSANNTQLVSNTIKRWASLTDIEKILVMKGRAVPKAWR</sequence>
<gene>
    <name evidence="1" type="ORF">MNOR_LOCUS28052</name>
</gene>
<accession>A0AAV2RQM9</accession>
<evidence type="ECO:0000313" key="2">
    <source>
        <dbReference type="Proteomes" id="UP001497623"/>
    </source>
</evidence>
<name>A0AAV2RQM9_MEGNR</name>
<dbReference type="AlphaFoldDB" id="A0AAV2RQM9"/>
<organism evidence="1 2">
    <name type="scientific">Meganyctiphanes norvegica</name>
    <name type="common">Northern krill</name>
    <name type="synonym">Thysanopoda norvegica</name>
    <dbReference type="NCBI Taxonomy" id="48144"/>
    <lineage>
        <taxon>Eukaryota</taxon>
        <taxon>Metazoa</taxon>
        <taxon>Ecdysozoa</taxon>
        <taxon>Arthropoda</taxon>
        <taxon>Crustacea</taxon>
        <taxon>Multicrustacea</taxon>
        <taxon>Malacostraca</taxon>
        <taxon>Eumalacostraca</taxon>
        <taxon>Eucarida</taxon>
        <taxon>Euphausiacea</taxon>
        <taxon>Euphausiidae</taxon>
        <taxon>Meganyctiphanes</taxon>
    </lineage>
</organism>
<feature type="non-terminal residue" evidence="1">
    <location>
        <position position="124"/>
    </location>
</feature>
<protein>
    <submittedName>
        <fullName evidence="1">Uncharacterized protein</fullName>
    </submittedName>
</protein>